<dbReference type="RefSeq" id="WP_121587039.1">
    <property type="nucleotide sequence ID" value="NZ_RCHT01000015.1"/>
</dbReference>
<dbReference type="Pfam" id="PF02782">
    <property type="entry name" value="FGGY_C"/>
    <property type="match status" value="1"/>
</dbReference>
<feature type="domain" description="Carbohydrate kinase FGGY C-terminal" evidence="6">
    <location>
        <begin position="256"/>
        <end position="423"/>
    </location>
</feature>
<gene>
    <name evidence="7" type="ORF">D4A47_09095</name>
</gene>
<name>A0A498CL41_9FIRM</name>
<dbReference type="GO" id="GO:0005975">
    <property type="term" value="P:carbohydrate metabolic process"/>
    <property type="evidence" value="ECO:0007669"/>
    <property type="project" value="InterPro"/>
</dbReference>
<evidence type="ECO:0000259" key="5">
    <source>
        <dbReference type="Pfam" id="PF00370"/>
    </source>
</evidence>
<dbReference type="InterPro" id="IPR050406">
    <property type="entry name" value="FGGY_Carb_Kinase"/>
</dbReference>
<sequence length="492" mass="52901">MRYIATFDIGTTAVKGVLLSEDNACACEKSVEIETFSEGGRREQDPLSWYAAVREISRAFFAGGISPGDVRGIVMSGQMQDLIPVDGDLRPTCNAILYSDGRAGAEAERLAALIGREELVRSTGNQFDGSLPFPKLLWLKEQNPGAYRAAEKVLISSKDYCIARLTGEYVSDVTASATAGLMDIHEKRWNTAWMEAAGLDSGKLPRLRYAHEQAGAVTPGAAAETGYLPGTPVYTGTGDAGATTLASGISADGEFNINLGTSGWVACVSDDVLPKGDVFNLAAMPEGVYINVVPFFNAGNVHKWVSRALAPSEQGKYDYVDRLLEESEAGSHGTMFLPYLVGERFPVVDTQIRGGYVGVTPETTKQDLARSALEGVAFSIRQGIESIGRVPGKISLIGGGARTPVWCQILADVLGHPVHVYRNSDYLPAVAIAASVLVAQGEIGDYTEFTDTLQGSDNCVRYDPVPANVERYNRVYPRYLRVYPALKTLCGD</sequence>
<evidence type="ECO:0000313" key="8">
    <source>
        <dbReference type="Proteomes" id="UP000276301"/>
    </source>
</evidence>
<dbReference type="Pfam" id="PF00370">
    <property type="entry name" value="FGGY_N"/>
    <property type="match status" value="1"/>
</dbReference>
<dbReference type="PANTHER" id="PTHR43095:SF5">
    <property type="entry name" value="XYLULOSE KINASE"/>
    <property type="match status" value="1"/>
</dbReference>
<dbReference type="InterPro" id="IPR018484">
    <property type="entry name" value="FGGY_N"/>
</dbReference>
<dbReference type="InterPro" id="IPR043129">
    <property type="entry name" value="ATPase_NBD"/>
</dbReference>
<evidence type="ECO:0000256" key="4">
    <source>
        <dbReference type="RuleBase" id="RU003733"/>
    </source>
</evidence>
<organism evidence="7 8">
    <name type="scientific">Anaerotruncus massiliensis</name>
    <name type="common">ex Liu et al. 2021</name>
    <dbReference type="NCBI Taxonomy" id="2321404"/>
    <lineage>
        <taxon>Bacteria</taxon>
        <taxon>Bacillati</taxon>
        <taxon>Bacillota</taxon>
        <taxon>Clostridia</taxon>
        <taxon>Eubacteriales</taxon>
        <taxon>Oscillospiraceae</taxon>
        <taxon>Anaerotruncus</taxon>
    </lineage>
</organism>
<dbReference type="InterPro" id="IPR000577">
    <property type="entry name" value="Carb_kinase_FGGY"/>
</dbReference>
<dbReference type="AlphaFoldDB" id="A0A498CL41"/>
<dbReference type="GO" id="GO:0016773">
    <property type="term" value="F:phosphotransferase activity, alcohol group as acceptor"/>
    <property type="evidence" value="ECO:0007669"/>
    <property type="project" value="InterPro"/>
</dbReference>
<protein>
    <submittedName>
        <fullName evidence="7">Gluconate kinase</fullName>
    </submittedName>
</protein>
<evidence type="ECO:0000313" key="7">
    <source>
        <dbReference type="EMBL" id="RLL10251.1"/>
    </source>
</evidence>
<dbReference type="PROSITE" id="PS00933">
    <property type="entry name" value="FGGY_KINASES_1"/>
    <property type="match status" value="1"/>
</dbReference>
<dbReference type="SUPFAM" id="SSF53067">
    <property type="entry name" value="Actin-like ATPase domain"/>
    <property type="match status" value="2"/>
</dbReference>
<comment type="caution">
    <text evidence="7">The sequence shown here is derived from an EMBL/GenBank/DDBJ whole genome shotgun (WGS) entry which is preliminary data.</text>
</comment>
<keyword evidence="3 4" id="KW-0418">Kinase</keyword>
<dbReference type="Proteomes" id="UP000276301">
    <property type="component" value="Unassembled WGS sequence"/>
</dbReference>
<evidence type="ECO:0000256" key="1">
    <source>
        <dbReference type="ARBA" id="ARBA00009156"/>
    </source>
</evidence>
<feature type="domain" description="Carbohydrate kinase FGGY N-terminal" evidence="5">
    <location>
        <begin position="3"/>
        <end position="245"/>
    </location>
</feature>
<keyword evidence="2 4" id="KW-0808">Transferase</keyword>
<dbReference type="InterPro" id="IPR018485">
    <property type="entry name" value="FGGY_C"/>
</dbReference>
<dbReference type="CDD" id="cd07805">
    <property type="entry name" value="ASKHA_NBD_FGGY_CvXK-like"/>
    <property type="match status" value="1"/>
</dbReference>
<dbReference type="PANTHER" id="PTHR43095">
    <property type="entry name" value="SUGAR KINASE"/>
    <property type="match status" value="1"/>
</dbReference>
<dbReference type="Gene3D" id="3.30.420.40">
    <property type="match status" value="2"/>
</dbReference>
<evidence type="ECO:0000259" key="6">
    <source>
        <dbReference type="Pfam" id="PF02782"/>
    </source>
</evidence>
<keyword evidence="8" id="KW-1185">Reference proteome</keyword>
<reference evidence="7 8" key="1">
    <citation type="submission" date="2018-10" db="EMBL/GenBank/DDBJ databases">
        <title>Anaerotruncus faecis sp. nov., isolated from human feces.</title>
        <authorList>
            <person name="Wang Y.-J."/>
        </authorList>
    </citation>
    <scope>NUCLEOTIDE SEQUENCE [LARGE SCALE GENOMIC DNA]</scope>
    <source>
        <strain evidence="7 8">22A2-44</strain>
    </source>
</reference>
<dbReference type="InterPro" id="IPR018483">
    <property type="entry name" value="Carb_kinase_FGGY_CS"/>
</dbReference>
<dbReference type="PIRSF" id="PIRSF000538">
    <property type="entry name" value="GlpK"/>
    <property type="match status" value="1"/>
</dbReference>
<accession>A0A498CL41</accession>
<dbReference type="PROSITE" id="PS00445">
    <property type="entry name" value="FGGY_KINASES_2"/>
    <property type="match status" value="1"/>
</dbReference>
<dbReference type="EMBL" id="RCHT01000015">
    <property type="protein sequence ID" value="RLL10251.1"/>
    <property type="molecule type" value="Genomic_DNA"/>
</dbReference>
<comment type="similarity">
    <text evidence="1 4">Belongs to the FGGY kinase family.</text>
</comment>
<evidence type="ECO:0000256" key="2">
    <source>
        <dbReference type="ARBA" id="ARBA00022679"/>
    </source>
</evidence>
<evidence type="ECO:0000256" key="3">
    <source>
        <dbReference type="ARBA" id="ARBA00022777"/>
    </source>
</evidence>
<proteinExistence type="inferred from homology"/>
<dbReference type="GO" id="GO:0016301">
    <property type="term" value="F:kinase activity"/>
    <property type="evidence" value="ECO:0007669"/>
    <property type="project" value="UniProtKB-KW"/>
</dbReference>